<reference evidence="1" key="1">
    <citation type="journal article" date="2019" name="Ecotoxicol. Environ. Saf.">
        <title>Microbial characterization of heavy metal resistant bacterial strains isolated from an electroplating wastewater treatment plant.</title>
        <authorList>
            <person name="Cai X."/>
            <person name="Zheng X."/>
            <person name="Zhang D."/>
            <person name="Iqbal W."/>
            <person name="Liu C."/>
            <person name="Yang B."/>
            <person name="Zhao X."/>
            <person name="Lu X."/>
            <person name="Mao Y."/>
        </authorList>
    </citation>
    <scope>NUCLEOTIDE SEQUENCE [LARGE SCALE GENOMIC DNA]</scope>
    <source>
        <strain evidence="1">Ni1-3</strain>
    </source>
</reference>
<proteinExistence type="predicted"/>
<gene>
    <name evidence="1" type="ORF">D0436_19260</name>
</gene>
<protein>
    <submittedName>
        <fullName evidence="1">Uncharacterized protein</fullName>
    </submittedName>
</protein>
<organism evidence="1">
    <name type="scientific">Shewanella decolorationis</name>
    <dbReference type="NCBI Taxonomy" id="256839"/>
    <lineage>
        <taxon>Bacteria</taxon>
        <taxon>Pseudomonadati</taxon>
        <taxon>Pseudomonadota</taxon>
        <taxon>Gammaproteobacteria</taxon>
        <taxon>Alteromonadales</taxon>
        <taxon>Shewanellaceae</taxon>
        <taxon>Shewanella</taxon>
    </lineage>
</organism>
<dbReference type="EMBL" id="CP031775">
    <property type="protein sequence ID" value="QDZ92422.1"/>
    <property type="molecule type" value="Genomic_DNA"/>
</dbReference>
<sequence>MHDISAWHEKGEILSIGFRLDLRENITSITPALCKAAATLNCVLFVPGQKVMFSPNIFELKQYILKSNAAKFVSDPEGFLDELGE</sequence>
<dbReference type="AlphaFoldDB" id="A0A5B8R1V2"/>
<name>A0A5B8R1V2_9GAMM</name>
<evidence type="ECO:0000313" key="1">
    <source>
        <dbReference type="EMBL" id="QDZ92422.1"/>
    </source>
</evidence>
<accession>A0A5B8R1V2</accession>